<feature type="coiled-coil region" evidence="1">
    <location>
        <begin position="313"/>
        <end position="616"/>
    </location>
</feature>
<dbReference type="Gene3D" id="1.10.287.1490">
    <property type="match status" value="1"/>
</dbReference>
<dbReference type="InParanoid" id="A0A6P8YCA6"/>
<evidence type="ECO:0000313" key="3">
    <source>
        <dbReference type="Proteomes" id="UP000515158"/>
    </source>
</evidence>
<feature type="coiled-coil region" evidence="1">
    <location>
        <begin position="660"/>
        <end position="821"/>
    </location>
</feature>
<evidence type="ECO:0000313" key="4">
    <source>
        <dbReference type="RefSeq" id="XP_034234445.1"/>
    </source>
</evidence>
<protein>
    <submittedName>
        <fullName evidence="4">Myosin-2 heavy chain isoform X1</fullName>
    </submittedName>
</protein>
<feature type="region of interest" description="Disordered" evidence="2">
    <location>
        <begin position="1057"/>
        <end position="1081"/>
    </location>
</feature>
<proteinExistence type="predicted"/>
<feature type="coiled-coil region" evidence="1">
    <location>
        <begin position="847"/>
        <end position="907"/>
    </location>
</feature>
<feature type="region of interest" description="Disordered" evidence="2">
    <location>
        <begin position="926"/>
        <end position="1028"/>
    </location>
</feature>
<gene>
    <name evidence="4" type="primary">LOC117641330</name>
</gene>
<keyword evidence="3" id="KW-1185">Reference proteome</keyword>
<feature type="region of interest" description="Disordered" evidence="2">
    <location>
        <begin position="66"/>
        <end position="119"/>
    </location>
</feature>
<dbReference type="KEGG" id="tpal:117641330"/>
<keyword evidence="1" id="KW-0175">Coiled coil</keyword>
<name>A0A6P8YCA6_THRPL</name>
<accession>A0A6P8YCA6</accession>
<dbReference type="GeneID" id="117641330"/>
<evidence type="ECO:0000256" key="1">
    <source>
        <dbReference type="SAM" id="Coils"/>
    </source>
</evidence>
<dbReference type="AlphaFoldDB" id="A0A6P8YCA6"/>
<sequence>MDAQCAAGTATATMLHDGGGSEAADDAKIDGILIDAPGAANDKPKRKTVRFNDQKLTENFYIPAIRINGSGEDDEDDLDDFEFEDSYGGDDLDVPDVDELEDDNDAMGNNHTSIPPPDVLEDALQDAEASPDDEDVCLVELEDSDEALEDALENGVSIVEITEASEELSDAGDDVTVVETEAVPDIDLSTAVVEDGAASDVPSLEDDMDAVAENDTDAVLVNGTDAVAENDTDAVLVNGTDAVAEDSTDAVLVNGHSGPEDSSDMTEPEGHCEVPQEEVMIAVEAKPVTAENAASATSDQAAPNVPDEVERRQQALQLQVAELGAKLSAKEQEATQLHQKLAALEQQSTGRAAAANKLQADLDAARKEAEDTKEKLKQLEADLAGFKTSNEELNKTLGDKLQQDAQDKADSEALEKLKARVAELEKLLEETRAERAALEEALAKAVAEVEAERDALDEALEEALDDTSARFQKEFEELRTVHADREQQLLADLEWKLREVQAASKKKVDEKDKTVRELLAKVTNLEDTASNAEKHAAAARAETEQLRGLNIEQQRALRLNTRDMEQLQVNEKVLKEEVGRLRAALDREKVHIDAIMERHATDLAETERECQAKVEQTKKSTAEQWEARMHVEVIRLQADLEQAHAEDKVAALHAQAHELGQDAERQRKQLQKSLDIANAEVETLTQKLTEREAQLNRELERLQTSADRDVFGLRRQLDKIDLKYQEQIEAMSKRHEEELEKLRAEHEKRMSACEQGYQLQSASTRATLELVKEQMRRDSEAAQEQLADQHRRKLEEQVQAKRRLQAQVSQLSQALEVAKEAEPKQEQLALQVASLQTELKQAGSSHKEALLKLQEEATRNVRAKERELAEARKQAEEDKRKLRAELTKEAEDKVAKLQQRVESLTSQLKERPDDRAQIEDLRRTWWPRTPPWRGSGRRRGRRTPPRCSNSRTPSRSTRPWPRGCGGRTPTSLRPRRQSATACSVTRRPPSRRGTARCESRRPPSRTGTRRCGSPRATPGPRTPRSWTSCGSCSKRRTSKYTGCTTRSCRRCARRCRRPRRRRPSCRGRVGRRRRPGTRWAS</sequence>
<dbReference type="RefSeq" id="XP_034234445.1">
    <property type="nucleotide sequence ID" value="XM_034378554.1"/>
</dbReference>
<feature type="compositionally biased region" description="Basic residues" evidence="2">
    <location>
        <begin position="935"/>
        <end position="944"/>
    </location>
</feature>
<feature type="region of interest" description="Disordered" evidence="2">
    <location>
        <begin position="1"/>
        <end position="25"/>
    </location>
</feature>
<feature type="compositionally biased region" description="Low complexity" evidence="2">
    <location>
        <begin position="945"/>
        <end position="962"/>
    </location>
</feature>
<organism evidence="4">
    <name type="scientific">Thrips palmi</name>
    <name type="common">Melon thrips</name>
    <dbReference type="NCBI Taxonomy" id="161013"/>
    <lineage>
        <taxon>Eukaryota</taxon>
        <taxon>Metazoa</taxon>
        <taxon>Ecdysozoa</taxon>
        <taxon>Arthropoda</taxon>
        <taxon>Hexapoda</taxon>
        <taxon>Insecta</taxon>
        <taxon>Pterygota</taxon>
        <taxon>Neoptera</taxon>
        <taxon>Paraneoptera</taxon>
        <taxon>Thysanoptera</taxon>
        <taxon>Terebrantia</taxon>
        <taxon>Thripoidea</taxon>
        <taxon>Thripidae</taxon>
        <taxon>Thrips</taxon>
    </lineage>
</organism>
<dbReference type="OrthoDB" id="75801at2759"/>
<dbReference type="Proteomes" id="UP000515158">
    <property type="component" value="Unplaced"/>
</dbReference>
<reference evidence="4" key="1">
    <citation type="submission" date="2025-08" db="UniProtKB">
        <authorList>
            <consortium name="RefSeq"/>
        </authorList>
    </citation>
    <scope>IDENTIFICATION</scope>
    <source>
        <tissue evidence="4">Total insect</tissue>
    </source>
</reference>
<feature type="compositionally biased region" description="Acidic residues" evidence="2">
    <location>
        <begin position="71"/>
        <end position="105"/>
    </location>
</feature>
<evidence type="ECO:0000256" key="2">
    <source>
        <dbReference type="SAM" id="MobiDB-lite"/>
    </source>
</evidence>